<keyword evidence="5" id="KW-0560">Oxidoreductase</keyword>
<evidence type="ECO:0000256" key="7">
    <source>
        <dbReference type="PIRSR" id="PIRSR000137-2"/>
    </source>
</evidence>
<feature type="domain" description="Glucose-methanol-choline oxidoreductase N-terminal" evidence="8">
    <location>
        <begin position="321"/>
        <end position="335"/>
    </location>
</feature>
<dbReference type="PANTHER" id="PTHR11552:SF147">
    <property type="entry name" value="CHOLINE DEHYDROGENASE, MITOCHONDRIAL"/>
    <property type="match status" value="1"/>
</dbReference>
<keyword evidence="4 7" id="KW-0274">FAD</keyword>
<dbReference type="AlphaFoldDB" id="A0AAW0BZH0"/>
<keyword evidence="3" id="KW-0285">Flavoprotein</keyword>
<evidence type="ECO:0000256" key="5">
    <source>
        <dbReference type="ARBA" id="ARBA00023002"/>
    </source>
</evidence>
<dbReference type="Pfam" id="PF05199">
    <property type="entry name" value="GMC_oxred_C"/>
    <property type="match status" value="1"/>
</dbReference>
<protein>
    <recommendedName>
        <fullName evidence="8">Glucose-methanol-choline oxidoreductase N-terminal domain-containing protein</fullName>
    </recommendedName>
</protein>
<name>A0AAW0BZH0_9AGAR</name>
<comment type="cofactor">
    <cofactor evidence="1 7">
        <name>FAD</name>
        <dbReference type="ChEBI" id="CHEBI:57692"/>
    </cofactor>
</comment>
<feature type="binding site" evidence="7">
    <location>
        <position position="280"/>
    </location>
    <ligand>
        <name>FAD</name>
        <dbReference type="ChEBI" id="CHEBI:57692"/>
    </ligand>
</feature>
<sequence length="632" mass="69995">MPNYIKDHSKVGVPTSSPSDREANTFDVIVVGGGTSGCVLATRLSEDPNIKVLLLEAGGSGRSLLFSRVPSAFSKLFFLPKYVWQFYTEPQSNARDQKKFWPRAKMLGGCSSINAQMAQYGAPGDFDEWAKITGDDSWAWKNFKSSFAKFERYTADSEYPEVDTALKGSNGPVQVGYFSYISETARDFIKSCMQLKIPFSPDFNTSGSSRGVNRVNFNFLIIPFTLVRVWFLNGRKQCLIRRVPVTYIDKNRERVSSESAYLTDDVLARPNLKVVINASVTKVLFANEGSEKKAVGVEFARDSGSTVYRARARKEVVLCGGAIHSPQLLLISGIGPAEELRNHNIPLVHDLPGVGANLTDHPVVDFYFKDKSKTAPKYIAPKGPWDVILSLYYTAMYLLTGKGPLSTNWGEAAAFCRSDDPVIFPADEYPKRKAIVDSTSAPDSPDLEIFVTALAYKDHARFTWDLHTFALHVCLLRPLSRGTLTLRSSSPWDHPVMDPKYLENQDDVEKLIRGGRFCLNLSQAEPIASRIDRNDFGKGLDGQTHLKTDNELEEIVRDRVETLYHPTSTCRMAPLSDNGVVDSRLRVYGIKGLRVCDASIYPTIVSGHTAGAALAVGERGADIIKADLNTVN</sequence>
<dbReference type="EMBL" id="JAYKXP010000066">
    <property type="protein sequence ID" value="KAK7032251.1"/>
    <property type="molecule type" value="Genomic_DNA"/>
</dbReference>
<evidence type="ECO:0000313" key="9">
    <source>
        <dbReference type="EMBL" id="KAK7032251.1"/>
    </source>
</evidence>
<dbReference type="SUPFAM" id="SSF54373">
    <property type="entry name" value="FAD-linked reductases, C-terminal domain"/>
    <property type="match status" value="1"/>
</dbReference>
<reference evidence="9 10" key="1">
    <citation type="submission" date="2024-01" db="EMBL/GenBank/DDBJ databases">
        <title>A draft genome for a cacao thread blight-causing isolate of Paramarasmius palmivorus.</title>
        <authorList>
            <person name="Baruah I.K."/>
            <person name="Bukari Y."/>
            <person name="Amoako-Attah I."/>
            <person name="Meinhardt L.W."/>
            <person name="Bailey B.A."/>
            <person name="Cohen S.P."/>
        </authorList>
    </citation>
    <scope>NUCLEOTIDE SEQUENCE [LARGE SCALE GENOMIC DNA]</scope>
    <source>
        <strain evidence="9 10">GH-12</strain>
    </source>
</reference>
<dbReference type="Gene3D" id="3.30.560.10">
    <property type="entry name" value="Glucose Oxidase, domain 3"/>
    <property type="match status" value="2"/>
</dbReference>
<dbReference type="InterPro" id="IPR007867">
    <property type="entry name" value="GMC_OxRtase_C"/>
</dbReference>
<dbReference type="Proteomes" id="UP001383192">
    <property type="component" value="Unassembled WGS sequence"/>
</dbReference>
<comment type="caution">
    <text evidence="9">The sequence shown here is derived from an EMBL/GenBank/DDBJ whole genome shotgun (WGS) entry which is preliminary data.</text>
</comment>
<dbReference type="SUPFAM" id="SSF51905">
    <property type="entry name" value="FAD/NAD(P)-binding domain"/>
    <property type="match status" value="1"/>
</dbReference>
<dbReference type="Gene3D" id="4.10.450.10">
    <property type="entry name" value="Glucose Oxidase, domain 2"/>
    <property type="match status" value="1"/>
</dbReference>
<evidence type="ECO:0000256" key="1">
    <source>
        <dbReference type="ARBA" id="ARBA00001974"/>
    </source>
</evidence>
<comment type="similarity">
    <text evidence="2">Belongs to the GMC oxidoreductase family.</text>
</comment>
<keyword evidence="10" id="KW-1185">Reference proteome</keyword>
<evidence type="ECO:0000313" key="10">
    <source>
        <dbReference type="Proteomes" id="UP001383192"/>
    </source>
</evidence>
<dbReference type="InterPro" id="IPR027424">
    <property type="entry name" value="Glucose_Oxidase_domain_2"/>
</dbReference>
<evidence type="ECO:0000256" key="3">
    <source>
        <dbReference type="ARBA" id="ARBA00022630"/>
    </source>
</evidence>
<evidence type="ECO:0000259" key="8">
    <source>
        <dbReference type="PROSITE" id="PS00624"/>
    </source>
</evidence>
<dbReference type="PANTHER" id="PTHR11552">
    <property type="entry name" value="GLUCOSE-METHANOL-CHOLINE GMC OXIDOREDUCTASE"/>
    <property type="match status" value="1"/>
</dbReference>
<accession>A0AAW0BZH0</accession>
<gene>
    <name evidence="9" type="ORF">VNI00_013209</name>
</gene>
<evidence type="ECO:0000256" key="2">
    <source>
        <dbReference type="ARBA" id="ARBA00010790"/>
    </source>
</evidence>
<evidence type="ECO:0000256" key="4">
    <source>
        <dbReference type="ARBA" id="ARBA00022827"/>
    </source>
</evidence>
<dbReference type="GO" id="GO:0016614">
    <property type="term" value="F:oxidoreductase activity, acting on CH-OH group of donors"/>
    <property type="evidence" value="ECO:0007669"/>
    <property type="project" value="InterPro"/>
</dbReference>
<dbReference type="InterPro" id="IPR012132">
    <property type="entry name" value="GMC_OxRdtase"/>
</dbReference>
<dbReference type="InterPro" id="IPR036188">
    <property type="entry name" value="FAD/NAD-bd_sf"/>
</dbReference>
<dbReference type="InterPro" id="IPR000172">
    <property type="entry name" value="GMC_OxRdtase_N"/>
</dbReference>
<dbReference type="PIRSF" id="PIRSF000137">
    <property type="entry name" value="Alcohol_oxidase"/>
    <property type="match status" value="1"/>
</dbReference>
<feature type="binding site" evidence="7">
    <location>
        <begin position="35"/>
        <end position="36"/>
    </location>
    <ligand>
        <name>FAD</name>
        <dbReference type="ChEBI" id="CHEBI:57692"/>
    </ligand>
</feature>
<dbReference type="GO" id="GO:0050660">
    <property type="term" value="F:flavin adenine dinucleotide binding"/>
    <property type="evidence" value="ECO:0007669"/>
    <property type="project" value="InterPro"/>
</dbReference>
<organism evidence="9 10">
    <name type="scientific">Paramarasmius palmivorus</name>
    <dbReference type="NCBI Taxonomy" id="297713"/>
    <lineage>
        <taxon>Eukaryota</taxon>
        <taxon>Fungi</taxon>
        <taxon>Dikarya</taxon>
        <taxon>Basidiomycota</taxon>
        <taxon>Agaricomycotina</taxon>
        <taxon>Agaricomycetes</taxon>
        <taxon>Agaricomycetidae</taxon>
        <taxon>Agaricales</taxon>
        <taxon>Marasmiineae</taxon>
        <taxon>Marasmiaceae</taxon>
        <taxon>Paramarasmius</taxon>
    </lineage>
</organism>
<dbReference type="Pfam" id="PF00732">
    <property type="entry name" value="GMC_oxred_N"/>
    <property type="match status" value="2"/>
</dbReference>
<feature type="active site" description="Proton donor" evidence="6">
    <location>
        <position position="565"/>
    </location>
</feature>
<dbReference type="PROSITE" id="PS00624">
    <property type="entry name" value="GMC_OXRED_2"/>
    <property type="match status" value="1"/>
</dbReference>
<feature type="active site" description="Proton acceptor" evidence="6">
    <location>
        <position position="608"/>
    </location>
</feature>
<proteinExistence type="inferred from homology"/>
<dbReference type="Gene3D" id="3.50.50.60">
    <property type="entry name" value="FAD/NAD(P)-binding domain"/>
    <property type="match status" value="2"/>
</dbReference>
<evidence type="ECO:0000256" key="6">
    <source>
        <dbReference type="PIRSR" id="PIRSR000137-1"/>
    </source>
</evidence>